<dbReference type="InParanoid" id="A0A316VDJ7"/>
<dbReference type="RefSeq" id="XP_025354645.1">
    <property type="nucleotide sequence ID" value="XM_025497869.1"/>
</dbReference>
<feature type="compositionally biased region" description="Low complexity" evidence="1">
    <location>
        <begin position="537"/>
        <end position="551"/>
    </location>
</feature>
<proteinExistence type="predicted"/>
<feature type="compositionally biased region" description="Polar residues" evidence="1">
    <location>
        <begin position="654"/>
        <end position="667"/>
    </location>
</feature>
<feature type="region of interest" description="Disordered" evidence="1">
    <location>
        <begin position="328"/>
        <end position="383"/>
    </location>
</feature>
<dbReference type="EMBL" id="KZ819604">
    <property type="protein sequence ID" value="PWN34343.1"/>
    <property type="molecule type" value="Genomic_DNA"/>
</dbReference>
<name>A0A316VDJ7_9BASI</name>
<organism evidence="2 3">
    <name type="scientific">Meira miltonrushii</name>
    <dbReference type="NCBI Taxonomy" id="1280837"/>
    <lineage>
        <taxon>Eukaryota</taxon>
        <taxon>Fungi</taxon>
        <taxon>Dikarya</taxon>
        <taxon>Basidiomycota</taxon>
        <taxon>Ustilaginomycotina</taxon>
        <taxon>Exobasidiomycetes</taxon>
        <taxon>Exobasidiales</taxon>
        <taxon>Brachybasidiaceae</taxon>
        <taxon>Meira</taxon>
    </lineage>
</organism>
<dbReference type="Proteomes" id="UP000245771">
    <property type="component" value="Unassembled WGS sequence"/>
</dbReference>
<dbReference type="OrthoDB" id="2553278at2759"/>
<sequence>MMDPTGLYRPSLQRSNASTGSLPLVDSTNAPNNGKRKPSISTAKIAALNATAASVQSSPMASPALPRGNALLSPQRSYFDLSSRPSIDMARTESADSTRSLRSKSSKKDLKELGRSTTPLSSFGKSSSSRKASNADLKAQDDDDDSGLDESFTCCYGNEFDRQHRAALAKVANMPTTEDSEAAHQRWLDATFRKLSQKSVARHSQQMQGYGHHHKGRAPSLSASNMQRVGSIDEGCESEPMSPNAAKTHFLDFTSIISPIPSSNPNPNAMAKQQSLSPPGNTLQVPNVGSLGSHNANVTPRPSDFQRFPLPLTPSPVFHDALELQPASPRHAMMPPPAQPLLRSRRSEDSLTMRKRMQRQPSLPAAGPISPTYGEMTLDGHPVPRLPDWAKSENRMNSSSNVRSHNAQHSMEMARTASHNVTSSQQALHRPIDMSRATSQDTGSLQLSLGTPLMSHFDQWEERDNRALSPVQSVNMPARSQSSMDQRPVRPHVQPLKLTNETSHRRNMMNNSSTSSAASVSTTGSSSFHINRESVSSAASDSDISSSISSVPQTPVSKFNNLPNSGPIIMHRDGHVNSVYYDADPISEHNIINNAGTEDQLATIRAVVGGWAEDKSKSAPPTAQIKTPRAHDGRRFGSVPHVANIFTASEALSNVSQTQGNKSSQRSPDSKAVLHGKAIHGRPRANTTSSMTPSSSSDVAAPVAQIHVRNGSESKPSREHVTSIALPTSPERVSSLSHARKHSDGSRRASVASNISNNSASHSVISATSSSVRSSGSSGSGASALLSYMRSNSSKSQTSLHGRKTSETDANKTAKTPSSSSGSTLHAGSPSSSSDTATSSPIKRGAMSAEELAHSIGRRFGRGIAAASAANRA</sequence>
<feature type="compositionally biased region" description="Low complexity" evidence="1">
    <location>
        <begin position="687"/>
        <end position="697"/>
    </location>
</feature>
<gene>
    <name evidence="2" type="ORF">FA14DRAFT_157008</name>
</gene>
<feature type="region of interest" description="Disordered" evidence="1">
    <location>
        <begin position="789"/>
        <end position="850"/>
    </location>
</feature>
<feature type="region of interest" description="Disordered" evidence="1">
    <location>
        <begin position="476"/>
        <end position="525"/>
    </location>
</feature>
<reference evidence="2 3" key="1">
    <citation type="journal article" date="2018" name="Mol. Biol. Evol.">
        <title>Broad Genomic Sampling Reveals a Smut Pathogenic Ancestry of the Fungal Clade Ustilaginomycotina.</title>
        <authorList>
            <person name="Kijpornyongpan T."/>
            <person name="Mondo S.J."/>
            <person name="Barry K."/>
            <person name="Sandor L."/>
            <person name="Lee J."/>
            <person name="Lipzen A."/>
            <person name="Pangilinan J."/>
            <person name="LaButti K."/>
            <person name="Hainaut M."/>
            <person name="Henrissat B."/>
            <person name="Grigoriev I.V."/>
            <person name="Spatafora J.W."/>
            <person name="Aime M.C."/>
        </authorList>
    </citation>
    <scope>NUCLEOTIDE SEQUENCE [LARGE SCALE GENOMIC DNA]</scope>
    <source>
        <strain evidence="2 3">MCA 3882</strain>
    </source>
</reference>
<feature type="compositionally biased region" description="Low complexity" evidence="1">
    <location>
        <begin position="512"/>
        <end position="525"/>
    </location>
</feature>
<feature type="region of interest" description="Disordered" evidence="1">
    <location>
        <begin position="613"/>
        <end position="636"/>
    </location>
</feature>
<feature type="compositionally biased region" description="Low complexity" evidence="1">
    <location>
        <begin position="116"/>
        <end position="132"/>
    </location>
</feature>
<dbReference type="GeneID" id="37019650"/>
<dbReference type="AlphaFoldDB" id="A0A316VDJ7"/>
<feature type="region of interest" description="Disordered" evidence="1">
    <location>
        <begin position="654"/>
        <end position="762"/>
    </location>
</feature>
<feature type="compositionally biased region" description="Polar residues" evidence="1">
    <location>
        <begin position="476"/>
        <end position="485"/>
    </location>
</feature>
<evidence type="ECO:0000313" key="2">
    <source>
        <dbReference type="EMBL" id="PWN34343.1"/>
    </source>
</evidence>
<feature type="compositionally biased region" description="Polar residues" evidence="1">
    <location>
        <begin position="789"/>
        <end position="800"/>
    </location>
</feature>
<feature type="compositionally biased region" description="Low complexity" evidence="1">
    <location>
        <begin position="748"/>
        <end position="762"/>
    </location>
</feature>
<feature type="compositionally biased region" description="Basic and acidic residues" evidence="1">
    <location>
        <begin position="710"/>
        <end position="721"/>
    </location>
</feature>
<evidence type="ECO:0000313" key="3">
    <source>
        <dbReference type="Proteomes" id="UP000245771"/>
    </source>
</evidence>
<keyword evidence="3" id="KW-1185">Reference proteome</keyword>
<feature type="region of interest" description="Disordered" evidence="1">
    <location>
        <begin position="1"/>
        <end position="41"/>
    </location>
</feature>
<protein>
    <submittedName>
        <fullName evidence="2">Uncharacterized protein</fullName>
    </submittedName>
</protein>
<evidence type="ECO:0000256" key="1">
    <source>
        <dbReference type="SAM" id="MobiDB-lite"/>
    </source>
</evidence>
<feature type="compositionally biased region" description="Polar residues" evidence="1">
    <location>
        <begin position="12"/>
        <end position="32"/>
    </location>
</feature>
<feature type="region of interest" description="Disordered" evidence="1">
    <location>
        <begin position="537"/>
        <end position="559"/>
    </location>
</feature>
<feature type="compositionally biased region" description="Low complexity" evidence="1">
    <location>
        <begin position="816"/>
        <end position="841"/>
    </location>
</feature>
<accession>A0A316VDJ7</accession>
<feature type="region of interest" description="Disordered" evidence="1">
    <location>
        <begin position="83"/>
        <end position="146"/>
    </location>
</feature>